<evidence type="ECO:0000313" key="1">
    <source>
        <dbReference type="EMBL" id="AXX90004.1"/>
    </source>
</evidence>
<reference evidence="1 2" key="1">
    <citation type="submission" date="2018-08" db="EMBL/GenBank/DDBJ databases">
        <title>Complete genome of the Arcobacter suis type strain LMG 26152.</title>
        <authorList>
            <person name="Miller W.G."/>
            <person name="Yee E."/>
            <person name="Bono J.L."/>
        </authorList>
    </citation>
    <scope>NUCLEOTIDE SEQUENCE [LARGE SCALE GENOMIC DNA]</scope>
    <source>
        <strain evidence="1 2">CECT 7833</strain>
    </source>
</reference>
<evidence type="ECO:0000313" key="2">
    <source>
        <dbReference type="Proteomes" id="UP000263040"/>
    </source>
</evidence>
<dbReference type="AlphaFoldDB" id="A0AAD0SS04"/>
<name>A0AAD0SS04_9BACT</name>
<accession>A0AAD0SS04</accession>
<dbReference type="InterPro" id="IPR014942">
    <property type="entry name" value="AbiEii"/>
</dbReference>
<protein>
    <recommendedName>
        <fullName evidence="3">Nucleotidyl transferase AbiEii/AbiGii toxin family protein</fullName>
    </recommendedName>
</protein>
<proteinExistence type="predicted"/>
<dbReference type="EMBL" id="CP032100">
    <property type="protein sequence ID" value="AXX90004.1"/>
    <property type="molecule type" value="Genomic_DNA"/>
</dbReference>
<gene>
    <name evidence="1" type="ORF">ASUIS_1524</name>
</gene>
<keyword evidence="2" id="KW-1185">Reference proteome</keyword>
<evidence type="ECO:0008006" key="3">
    <source>
        <dbReference type="Google" id="ProtNLM"/>
    </source>
</evidence>
<dbReference type="Pfam" id="PF08843">
    <property type="entry name" value="AbiEii"/>
    <property type="match status" value="1"/>
</dbReference>
<dbReference type="RefSeq" id="WP_118886526.1">
    <property type="nucleotide sequence ID" value="NZ_CP032100.1"/>
</dbReference>
<dbReference type="KEGG" id="asui:ASUIS_1524"/>
<sequence length="236" mass="28301">MLKKTKDTLELIMNDEFFIKNDFKFVGGTALSHIINHRLSEDLDFASLELPRKEIEDMMNKYNAVKLEHDPTIEDYVTNDGEDINDSYMKFMLNGVKVEFFTPPFNLSEISIWEKDKYSYYENSTLKIASLDTIIYMKTMAFWNRKKYRDLFDIHFILSNKHINANDFINNYLENNITYSIDNLYKKIQATTQFYKRPNDEGINTLVKNPKSYEWYRAEIEKYIYEVLLEKLYSYD</sequence>
<organism evidence="1 2">
    <name type="scientific">Arcobacter suis CECT 7833</name>
    <dbReference type="NCBI Taxonomy" id="663365"/>
    <lineage>
        <taxon>Bacteria</taxon>
        <taxon>Pseudomonadati</taxon>
        <taxon>Campylobacterota</taxon>
        <taxon>Epsilonproteobacteria</taxon>
        <taxon>Campylobacterales</taxon>
        <taxon>Arcobacteraceae</taxon>
        <taxon>Arcobacter</taxon>
    </lineage>
</organism>
<dbReference type="Gene3D" id="3.10.450.620">
    <property type="entry name" value="JHP933, nucleotidyltransferase-like core domain"/>
    <property type="match status" value="1"/>
</dbReference>
<dbReference type="Proteomes" id="UP000263040">
    <property type="component" value="Chromosome"/>
</dbReference>